<comment type="similarity">
    <text evidence="3">Belongs to the peptidase S33 family.</text>
</comment>
<dbReference type="InterPro" id="IPR029058">
    <property type="entry name" value="AB_hydrolase_fold"/>
</dbReference>
<evidence type="ECO:0000256" key="6">
    <source>
        <dbReference type="ARBA" id="ARBA00023140"/>
    </source>
</evidence>
<accession>M2SMD4</accession>
<dbReference type="OMA" id="CTKANAN"/>
<dbReference type="EMBL" id="KB445585">
    <property type="protein sequence ID" value="EMD86490.1"/>
    <property type="molecule type" value="Genomic_DNA"/>
</dbReference>
<gene>
    <name evidence="9" type="ORF">COCHEDRAFT_1160770</name>
</gene>
<evidence type="ECO:0000259" key="8">
    <source>
        <dbReference type="Pfam" id="PF08386"/>
    </source>
</evidence>
<dbReference type="PANTHER" id="PTHR43248">
    <property type="entry name" value="2-SUCCINYL-6-HYDROXY-2,4-CYCLOHEXADIENE-1-CARBOXYLATE SYNTHASE"/>
    <property type="match status" value="1"/>
</dbReference>
<dbReference type="Pfam" id="PF00561">
    <property type="entry name" value="Abhydrolase_1"/>
    <property type="match status" value="1"/>
</dbReference>
<dbReference type="eggNOG" id="ENOG502RY03">
    <property type="taxonomic scope" value="Eukaryota"/>
</dbReference>
<keyword evidence="5" id="KW-0843">Virulence</keyword>
<proteinExistence type="inferred from homology"/>
<evidence type="ECO:0008006" key="11">
    <source>
        <dbReference type="Google" id="ProtNLM"/>
    </source>
</evidence>
<dbReference type="SUPFAM" id="SSF53474">
    <property type="entry name" value="alpha/beta-Hydrolases"/>
    <property type="match status" value="1"/>
</dbReference>
<evidence type="ECO:0000256" key="1">
    <source>
        <dbReference type="ARBA" id="ARBA00004275"/>
    </source>
</evidence>
<protein>
    <recommendedName>
        <fullName evidence="11">Peptidase S33 tripeptidyl aminopeptidase-like C-terminal domain-containing protein</fullName>
    </recommendedName>
</protein>
<keyword evidence="4" id="KW-0378">Hydrolase</keyword>
<organism evidence="9 10">
    <name type="scientific">Cochliobolus heterostrophus (strain C5 / ATCC 48332 / race O)</name>
    <name type="common">Southern corn leaf blight fungus</name>
    <name type="synonym">Bipolaris maydis</name>
    <dbReference type="NCBI Taxonomy" id="701091"/>
    <lineage>
        <taxon>Eukaryota</taxon>
        <taxon>Fungi</taxon>
        <taxon>Dikarya</taxon>
        <taxon>Ascomycota</taxon>
        <taxon>Pezizomycotina</taxon>
        <taxon>Dothideomycetes</taxon>
        <taxon>Pleosporomycetidae</taxon>
        <taxon>Pleosporales</taxon>
        <taxon>Pleosporineae</taxon>
        <taxon>Pleosporaceae</taxon>
        <taxon>Bipolaris</taxon>
    </lineage>
</organism>
<dbReference type="STRING" id="701091.M2SMD4"/>
<dbReference type="Gene3D" id="3.40.50.1820">
    <property type="entry name" value="alpha/beta hydrolase"/>
    <property type="match status" value="1"/>
</dbReference>
<sequence>MVHLESVAIPSVLFASFTTASPNTQSALPYEANGIHSFSQITPSSDLQWIPCYNGFDCANLIVPLDYQDSSVGSTTIAFIRKLAPGNVGQDLLFNPGGPGGSGVRSLLSGIGDLILNISGGQYNMISFDPRGVNNSGIKLTCFPGQPNIRDAYRSSFEELPQASNLDETYARGLAMSQWCTKANANTTAKYAGTLAAVQDMLHFTTLQARLRNLENPEEPLVNFYGLSYGTIIEQALASQYPSRVGRIVLDGTVNAKDHFHGAKPSAIQDVERSVHQILHSLPRRQSRHLRFLRQRRKKKRFDTLLSNLEIEPLILSAPTSPTPAPQLITKDAVLAAAFHILYAGVTGFPFRARGLAATLARGSGKAQEIYVLIAGAYYTGRSQTRERMVFREVYGEVVRTIVYAGRAYVLENVVVGVVIEVVPPESQVFSGFKYTRTKTRILFVNPSVDPITPVANARYMAGGFEGAVVLEQNSTGHTVLPFLGECVSGAVKRYFGIGEMSDGGKVCQVNVRVD</sequence>
<reference evidence="10" key="2">
    <citation type="journal article" date="2013" name="PLoS Genet.">
        <title>Comparative genome structure, secondary metabolite, and effector coding capacity across Cochliobolus pathogens.</title>
        <authorList>
            <person name="Condon B.J."/>
            <person name="Leng Y."/>
            <person name="Wu D."/>
            <person name="Bushley K.E."/>
            <person name="Ohm R.A."/>
            <person name="Otillar R."/>
            <person name="Martin J."/>
            <person name="Schackwitz W."/>
            <person name="Grimwood J."/>
            <person name="MohdZainudin N."/>
            <person name="Xue C."/>
            <person name="Wang R."/>
            <person name="Manning V.A."/>
            <person name="Dhillon B."/>
            <person name="Tu Z.J."/>
            <person name="Steffenson B.J."/>
            <person name="Salamov A."/>
            <person name="Sun H."/>
            <person name="Lowry S."/>
            <person name="LaButti K."/>
            <person name="Han J."/>
            <person name="Copeland A."/>
            <person name="Lindquist E."/>
            <person name="Barry K."/>
            <person name="Schmutz J."/>
            <person name="Baker S.E."/>
            <person name="Ciuffetti L.M."/>
            <person name="Grigoriev I.V."/>
            <person name="Zhong S."/>
            <person name="Turgeon B.G."/>
        </authorList>
    </citation>
    <scope>NUCLEOTIDE SEQUENCE [LARGE SCALE GENOMIC DNA]</scope>
    <source>
        <strain evidence="10">C5 / ATCC 48332 / race O</strain>
    </source>
</reference>
<evidence type="ECO:0000256" key="5">
    <source>
        <dbReference type="ARBA" id="ARBA00023026"/>
    </source>
</evidence>
<keyword evidence="10" id="KW-1185">Reference proteome</keyword>
<dbReference type="GO" id="GO:0016787">
    <property type="term" value="F:hydrolase activity"/>
    <property type="evidence" value="ECO:0007669"/>
    <property type="project" value="UniProtKB-KW"/>
</dbReference>
<comment type="similarity">
    <text evidence="2">Belongs to the AB hydrolase superfamily. AKT2 hydrolase family.</text>
</comment>
<name>M2SMD4_COCH5</name>
<evidence type="ECO:0000256" key="2">
    <source>
        <dbReference type="ARBA" id="ARBA00005668"/>
    </source>
</evidence>
<evidence type="ECO:0000313" key="9">
    <source>
        <dbReference type="EMBL" id="EMD86490.1"/>
    </source>
</evidence>
<evidence type="ECO:0000313" key="10">
    <source>
        <dbReference type="Proteomes" id="UP000016936"/>
    </source>
</evidence>
<keyword evidence="6" id="KW-0576">Peroxisome</keyword>
<dbReference type="InterPro" id="IPR051601">
    <property type="entry name" value="Serine_prot/Carboxylest_S33"/>
</dbReference>
<comment type="subcellular location">
    <subcellularLocation>
        <location evidence="1">Peroxisome</location>
    </subcellularLocation>
</comment>
<feature type="domain" description="AB hydrolase-1" evidence="7">
    <location>
        <begin position="92"/>
        <end position="264"/>
    </location>
</feature>
<dbReference type="InterPro" id="IPR000073">
    <property type="entry name" value="AB_hydrolase_1"/>
</dbReference>
<dbReference type="AlphaFoldDB" id="M2SMD4"/>
<evidence type="ECO:0000259" key="7">
    <source>
        <dbReference type="Pfam" id="PF00561"/>
    </source>
</evidence>
<dbReference type="OrthoDB" id="425534at2759"/>
<reference evidence="9 10" key="1">
    <citation type="journal article" date="2012" name="PLoS Pathog.">
        <title>Diverse lifestyles and strategies of plant pathogenesis encoded in the genomes of eighteen Dothideomycetes fungi.</title>
        <authorList>
            <person name="Ohm R.A."/>
            <person name="Feau N."/>
            <person name="Henrissat B."/>
            <person name="Schoch C.L."/>
            <person name="Horwitz B.A."/>
            <person name="Barry K.W."/>
            <person name="Condon B.J."/>
            <person name="Copeland A.C."/>
            <person name="Dhillon B."/>
            <person name="Glaser F."/>
            <person name="Hesse C.N."/>
            <person name="Kosti I."/>
            <person name="LaButti K."/>
            <person name="Lindquist E.A."/>
            <person name="Lucas S."/>
            <person name="Salamov A.A."/>
            <person name="Bradshaw R.E."/>
            <person name="Ciuffetti L."/>
            <person name="Hamelin R.C."/>
            <person name="Kema G.H.J."/>
            <person name="Lawrence C."/>
            <person name="Scott J.A."/>
            <person name="Spatafora J.W."/>
            <person name="Turgeon B.G."/>
            <person name="de Wit P.J.G.M."/>
            <person name="Zhong S."/>
            <person name="Goodwin S.B."/>
            <person name="Grigoriev I.V."/>
        </authorList>
    </citation>
    <scope>NUCLEOTIDE SEQUENCE [LARGE SCALE GENOMIC DNA]</scope>
    <source>
        <strain evidence="10">C5 / ATCC 48332 / race O</strain>
    </source>
</reference>
<dbReference type="PANTHER" id="PTHR43248:SF25">
    <property type="entry name" value="AB HYDROLASE-1 DOMAIN-CONTAINING PROTEIN-RELATED"/>
    <property type="match status" value="1"/>
</dbReference>
<dbReference type="Pfam" id="PF08386">
    <property type="entry name" value="Abhydrolase_4"/>
    <property type="match status" value="1"/>
</dbReference>
<evidence type="ECO:0000256" key="3">
    <source>
        <dbReference type="ARBA" id="ARBA00010088"/>
    </source>
</evidence>
<dbReference type="GO" id="GO:0005777">
    <property type="term" value="C:peroxisome"/>
    <property type="evidence" value="ECO:0007669"/>
    <property type="project" value="UniProtKB-SubCell"/>
</dbReference>
<dbReference type="Proteomes" id="UP000016936">
    <property type="component" value="Unassembled WGS sequence"/>
</dbReference>
<dbReference type="InterPro" id="IPR013595">
    <property type="entry name" value="Pept_S33_TAP-like_C"/>
</dbReference>
<feature type="domain" description="Peptidase S33 tripeptidyl aminopeptidase-like C-terminal" evidence="8">
    <location>
        <begin position="437"/>
        <end position="508"/>
    </location>
</feature>
<evidence type="ECO:0000256" key="4">
    <source>
        <dbReference type="ARBA" id="ARBA00022801"/>
    </source>
</evidence>
<dbReference type="HOGENOM" id="CLU_013364_5_2_1"/>